<evidence type="ECO:0000313" key="9">
    <source>
        <dbReference type="Proteomes" id="UP000223527"/>
    </source>
</evidence>
<keyword evidence="9" id="KW-1185">Reference proteome</keyword>
<dbReference type="GO" id="GO:0009247">
    <property type="term" value="P:glycolipid biosynthetic process"/>
    <property type="evidence" value="ECO:0007669"/>
    <property type="project" value="UniProtKB-ARBA"/>
</dbReference>
<dbReference type="Pfam" id="PF03279">
    <property type="entry name" value="Lip_A_acyltrans"/>
    <property type="match status" value="1"/>
</dbReference>
<organism evidence="8 9">
    <name type="scientific">Teichococcus rhizosphaerae</name>
    <dbReference type="NCBI Taxonomy" id="1335062"/>
    <lineage>
        <taxon>Bacteria</taxon>
        <taxon>Pseudomonadati</taxon>
        <taxon>Pseudomonadota</taxon>
        <taxon>Alphaproteobacteria</taxon>
        <taxon>Acetobacterales</taxon>
        <taxon>Roseomonadaceae</taxon>
        <taxon>Roseomonas</taxon>
    </lineage>
</organism>
<dbReference type="InterPro" id="IPR004960">
    <property type="entry name" value="LipA_acyltrans"/>
</dbReference>
<dbReference type="GO" id="GO:0016746">
    <property type="term" value="F:acyltransferase activity"/>
    <property type="evidence" value="ECO:0007669"/>
    <property type="project" value="UniProtKB-KW"/>
</dbReference>
<dbReference type="GO" id="GO:0005886">
    <property type="term" value="C:plasma membrane"/>
    <property type="evidence" value="ECO:0007669"/>
    <property type="project" value="UniProtKB-SubCell"/>
</dbReference>
<comment type="caution">
    <text evidence="8">The sequence shown here is derived from an EMBL/GenBank/DDBJ whole genome shotgun (WGS) entry which is preliminary data.</text>
</comment>
<name>A0A2C6Y7B9_9PROT</name>
<gene>
    <name evidence="8" type="ORF">CR162_02000</name>
</gene>
<accession>A0A2C6Y7B9</accession>
<keyword evidence="6" id="KW-0012">Acyltransferase</keyword>
<evidence type="ECO:0000256" key="5">
    <source>
        <dbReference type="ARBA" id="ARBA00023136"/>
    </source>
</evidence>
<evidence type="ECO:0000256" key="6">
    <source>
        <dbReference type="ARBA" id="ARBA00023315"/>
    </source>
</evidence>
<dbReference type="EMBL" id="PDNU01000002">
    <property type="protein sequence ID" value="PHK96702.1"/>
    <property type="molecule type" value="Genomic_DNA"/>
</dbReference>
<evidence type="ECO:0000313" key="8">
    <source>
        <dbReference type="EMBL" id="PHK96702.1"/>
    </source>
</evidence>
<sequence>MPKAAFSLASRPAPRPAPVMAEPRWASPAEGAKDRALHEFMRLLPVPLCSAMGAGLARFAIPLRHRPKLERTMAALAVLRPELDEKERRRLALSNLTQAARCLAEFSALGRFWKEGRIVVEGAEHLPRGRVVVAGLHLGNWEVIGAALCALGHPVNFIYQPPLSPTKHAIAIRARTAYGARLIQPSTMAPREALRGLEADQPLLIYLDEYKHGLVNAPALGRPLPKGGNIATALRLAARTGAPLVAAYALREPGPRFRLRFLPPLPVSGDLPADIAALEGVIDPVVRANLEQWLMLYCFRPLR</sequence>
<evidence type="ECO:0000256" key="2">
    <source>
        <dbReference type="ARBA" id="ARBA00022475"/>
    </source>
</evidence>
<evidence type="ECO:0000256" key="3">
    <source>
        <dbReference type="ARBA" id="ARBA00022519"/>
    </source>
</evidence>
<evidence type="ECO:0000256" key="7">
    <source>
        <dbReference type="SAM" id="MobiDB-lite"/>
    </source>
</evidence>
<feature type="region of interest" description="Disordered" evidence="7">
    <location>
        <begin position="1"/>
        <end position="21"/>
    </location>
</feature>
<comment type="subcellular location">
    <subcellularLocation>
        <location evidence="1">Cell inner membrane</location>
    </subcellularLocation>
</comment>
<evidence type="ECO:0000256" key="4">
    <source>
        <dbReference type="ARBA" id="ARBA00022679"/>
    </source>
</evidence>
<keyword evidence="2" id="KW-1003">Cell membrane</keyword>
<reference evidence="8 9" key="1">
    <citation type="submission" date="2017-10" db="EMBL/GenBank/DDBJ databases">
        <authorList>
            <person name="Banno H."/>
            <person name="Chua N.-H."/>
        </authorList>
    </citation>
    <scope>NUCLEOTIDE SEQUENCE [LARGE SCALE GENOMIC DNA]</scope>
    <source>
        <strain evidence="8 9">YW11</strain>
    </source>
</reference>
<dbReference type="PANTHER" id="PTHR30606:SF10">
    <property type="entry name" value="PHOSPHATIDYLINOSITOL MANNOSIDE ACYLTRANSFERASE"/>
    <property type="match status" value="1"/>
</dbReference>
<keyword evidence="4" id="KW-0808">Transferase</keyword>
<dbReference type="AlphaFoldDB" id="A0A2C6Y7B9"/>
<keyword evidence="3" id="KW-0997">Cell inner membrane</keyword>
<protein>
    <recommendedName>
        <fullName evidence="10">Lauroyl acyltransferase</fullName>
    </recommendedName>
</protein>
<evidence type="ECO:0000256" key="1">
    <source>
        <dbReference type="ARBA" id="ARBA00004533"/>
    </source>
</evidence>
<evidence type="ECO:0008006" key="10">
    <source>
        <dbReference type="Google" id="ProtNLM"/>
    </source>
</evidence>
<proteinExistence type="predicted"/>
<dbReference type="Proteomes" id="UP000223527">
    <property type="component" value="Unassembled WGS sequence"/>
</dbReference>
<keyword evidence="5" id="KW-0472">Membrane</keyword>
<dbReference type="OrthoDB" id="7463125at2"/>
<dbReference type="CDD" id="cd07984">
    <property type="entry name" value="LPLAT_LABLAT-like"/>
    <property type="match status" value="1"/>
</dbReference>
<dbReference type="PANTHER" id="PTHR30606">
    <property type="entry name" value="LIPID A BIOSYNTHESIS LAUROYL ACYLTRANSFERASE"/>
    <property type="match status" value="1"/>
</dbReference>